<reference evidence="18" key="1">
    <citation type="submission" date="2023-11" db="EMBL/GenBank/DDBJ databases">
        <authorList>
            <person name="De Vega J J."/>
            <person name="De Vega J J."/>
        </authorList>
    </citation>
    <scope>NUCLEOTIDE SEQUENCE</scope>
</reference>
<evidence type="ECO:0000313" key="18">
    <source>
        <dbReference type="EMBL" id="CAK5274848.1"/>
    </source>
</evidence>
<dbReference type="Gene3D" id="3.30.160.60">
    <property type="entry name" value="Classic Zinc Finger"/>
    <property type="match status" value="2"/>
</dbReference>
<dbReference type="InterPro" id="IPR008918">
    <property type="entry name" value="HhH2"/>
</dbReference>
<comment type="caution">
    <text evidence="18">The sequence shown here is derived from an EMBL/GenBank/DDBJ whole genome shotgun (WGS) entry which is preliminary data.</text>
</comment>
<dbReference type="FunFam" id="3.40.50.1010:FF:000002">
    <property type="entry name" value="Exonuclease 1, putative"/>
    <property type="match status" value="1"/>
</dbReference>
<dbReference type="Pfam" id="PF00752">
    <property type="entry name" value="XPG_N"/>
    <property type="match status" value="1"/>
</dbReference>
<dbReference type="SMART" id="SM00485">
    <property type="entry name" value="XPGN"/>
    <property type="match status" value="1"/>
</dbReference>
<keyword evidence="8" id="KW-0269">Exonuclease</keyword>
<keyword evidence="5" id="KW-0479">Metal-binding</keyword>
<dbReference type="InterPro" id="IPR029060">
    <property type="entry name" value="PIN-like_dom_sf"/>
</dbReference>
<evidence type="ECO:0000256" key="4">
    <source>
        <dbReference type="ARBA" id="ARBA00022722"/>
    </source>
</evidence>
<comment type="subcellular location">
    <subcellularLocation>
        <location evidence="2">Nucleus</location>
    </subcellularLocation>
</comment>
<evidence type="ECO:0000256" key="11">
    <source>
        <dbReference type="ARBA" id="ARBA00023125"/>
    </source>
</evidence>
<keyword evidence="14" id="KW-0862">Zinc</keyword>
<feature type="region of interest" description="Disordered" evidence="16">
    <location>
        <begin position="857"/>
        <end position="877"/>
    </location>
</feature>
<dbReference type="EMBL" id="CAVNYO010000403">
    <property type="protein sequence ID" value="CAK5274848.1"/>
    <property type="molecule type" value="Genomic_DNA"/>
</dbReference>
<comment type="similarity">
    <text evidence="3">Belongs to the XPG/RAD2 endonuclease family. EXO1 subfamily.</text>
</comment>
<dbReference type="SUPFAM" id="SSF57667">
    <property type="entry name" value="beta-beta-alpha zinc fingers"/>
    <property type="match status" value="1"/>
</dbReference>
<evidence type="ECO:0000256" key="13">
    <source>
        <dbReference type="ARBA" id="ARBA00023242"/>
    </source>
</evidence>
<dbReference type="PROSITE" id="PS00028">
    <property type="entry name" value="ZINC_FINGER_C2H2_1"/>
    <property type="match status" value="2"/>
</dbReference>
<dbReference type="FunFam" id="1.10.150.20:FF:000011">
    <property type="entry name" value="exonuclease 1"/>
    <property type="match status" value="1"/>
</dbReference>
<organism evidence="18 19">
    <name type="scientific">Mycena citricolor</name>
    <dbReference type="NCBI Taxonomy" id="2018698"/>
    <lineage>
        <taxon>Eukaryota</taxon>
        <taxon>Fungi</taxon>
        <taxon>Dikarya</taxon>
        <taxon>Basidiomycota</taxon>
        <taxon>Agaricomycotina</taxon>
        <taxon>Agaricomycetes</taxon>
        <taxon>Agaricomycetidae</taxon>
        <taxon>Agaricales</taxon>
        <taxon>Marasmiineae</taxon>
        <taxon>Mycenaceae</taxon>
        <taxon>Mycena</taxon>
    </lineage>
</organism>
<dbReference type="SUPFAM" id="SSF47807">
    <property type="entry name" value="5' to 3' exonuclease, C-terminal subdomain"/>
    <property type="match status" value="1"/>
</dbReference>
<feature type="domain" description="C2H2-type" evidence="17">
    <location>
        <begin position="905"/>
        <end position="932"/>
    </location>
</feature>
<proteinExistence type="inferred from homology"/>
<evidence type="ECO:0000256" key="12">
    <source>
        <dbReference type="ARBA" id="ARBA00023204"/>
    </source>
</evidence>
<dbReference type="InterPro" id="IPR036279">
    <property type="entry name" value="5-3_exonuclease_C_sf"/>
</dbReference>
<keyword evidence="6" id="KW-0227">DNA damage</keyword>
<dbReference type="InterPro" id="IPR006085">
    <property type="entry name" value="XPG_DNA_repair_N"/>
</dbReference>
<name>A0AAD2HH89_9AGAR</name>
<dbReference type="Pfam" id="PF00096">
    <property type="entry name" value="zf-C2H2"/>
    <property type="match status" value="1"/>
</dbReference>
<keyword evidence="10" id="KW-0267">Excision nuclease</keyword>
<dbReference type="PANTHER" id="PTHR11081">
    <property type="entry name" value="FLAP ENDONUCLEASE FAMILY MEMBER"/>
    <property type="match status" value="1"/>
</dbReference>
<evidence type="ECO:0000256" key="14">
    <source>
        <dbReference type="PROSITE-ProRule" id="PRU00042"/>
    </source>
</evidence>
<dbReference type="GO" id="GO:0035312">
    <property type="term" value="F:5'-3' DNA exonuclease activity"/>
    <property type="evidence" value="ECO:0007669"/>
    <property type="project" value="InterPro"/>
</dbReference>
<dbReference type="AlphaFoldDB" id="A0AAD2HH89"/>
<evidence type="ECO:0000256" key="10">
    <source>
        <dbReference type="ARBA" id="ARBA00022881"/>
    </source>
</evidence>
<dbReference type="CDD" id="cd09857">
    <property type="entry name" value="PIN_EXO1"/>
    <property type="match status" value="1"/>
</dbReference>
<keyword evidence="13" id="KW-0539">Nucleus</keyword>
<evidence type="ECO:0000256" key="1">
    <source>
        <dbReference type="ARBA" id="ARBA00001946"/>
    </source>
</evidence>
<feature type="region of interest" description="Disordered" evidence="16">
    <location>
        <begin position="410"/>
        <end position="468"/>
    </location>
</feature>
<dbReference type="SMART" id="SM00279">
    <property type="entry name" value="HhH2"/>
    <property type="match status" value="1"/>
</dbReference>
<keyword evidence="4" id="KW-0540">Nuclease</keyword>
<evidence type="ECO:0000259" key="17">
    <source>
        <dbReference type="PROSITE" id="PS50157"/>
    </source>
</evidence>
<dbReference type="SMART" id="SM00355">
    <property type="entry name" value="ZnF_C2H2"/>
    <property type="match status" value="2"/>
</dbReference>
<evidence type="ECO:0000256" key="3">
    <source>
        <dbReference type="ARBA" id="ARBA00010563"/>
    </source>
</evidence>
<feature type="compositionally biased region" description="Basic and acidic residues" evidence="16">
    <location>
        <begin position="641"/>
        <end position="658"/>
    </location>
</feature>
<dbReference type="GO" id="GO:0017108">
    <property type="term" value="F:5'-flap endonuclease activity"/>
    <property type="evidence" value="ECO:0007669"/>
    <property type="project" value="TreeGrafter"/>
</dbReference>
<keyword evidence="15" id="KW-0802">TPR repeat</keyword>
<dbReference type="GO" id="GO:0005634">
    <property type="term" value="C:nucleus"/>
    <property type="evidence" value="ECO:0007669"/>
    <property type="project" value="UniProtKB-SubCell"/>
</dbReference>
<dbReference type="SUPFAM" id="SSF88723">
    <property type="entry name" value="PIN domain-like"/>
    <property type="match status" value="1"/>
</dbReference>
<feature type="region of interest" description="Disordered" evidence="16">
    <location>
        <begin position="585"/>
        <end position="617"/>
    </location>
</feature>
<feature type="compositionally biased region" description="Low complexity" evidence="16">
    <location>
        <begin position="1022"/>
        <end position="1034"/>
    </location>
</feature>
<evidence type="ECO:0000256" key="16">
    <source>
        <dbReference type="SAM" id="MobiDB-lite"/>
    </source>
</evidence>
<feature type="compositionally biased region" description="Acidic residues" evidence="16">
    <location>
        <begin position="450"/>
        <end position="467"/>
    </location>
</feature>
<dbReference type="Gene3D" id="1.10.150.20">
    <property type="entry name" value="5' to 3' exonuclease, C-terminal subdomain"/>
    <property type="match status" value="1"/>
</dbReference>
<keyword evidence="19" id="KW-1185">Reference proteome</keyword>
<dbReference type="InterPro" id="IPR036236">
    <property type="entry name" value="Znf_C2H2_sf"/>
</dbReference>
<dbReference type="InterPro" id="IPR006086">
    <property type="entry name" value="XPG-I_dom"/>
</dbReference>
<feature type="compositionally biased region" description="Basic and acidic residues" evidence="16">
    <location>
        <begin position="703"/>
        <end position="714"/>
    </location>
</feature>
<evidence type="ECO:0000313" key="19">
    <source>
        <dbReference type="Proteomes" id="UP001295794"/>
    </source>
</evidence>
<dbReference type="InterPro" id="IPR019974">
    <property type="entry name" value="XPG_CS"/>
</dbReference>
<feature type="region of interest" description="Disordered" evidence="16">
    <location>
        <begin position="952"/>
        <end position="1072"/>
    </location>
</feature>
<evidence type="ECO:0000256" key="9">
    <source>
        <dbReference type="ARBA" id="ARBA00022842"/>
    </source>
</evidence>
<feature type="compositionally biased region" description="Basic and acidic residues" evidence="16">
    <location>
        <begin position="796"/>
        <end position="810"/>
    </location>
</feature>
<feature type="domain" description="C2H2-type" evidence="17">
    <location>
        <begin position="933"/>
        <end position="962"/>
    </location>
</feature>
<keyword evidence="12" id="KW-0234">DNA repair</keyword>
<dbReference type="InterPro" id="IPR037315">
    <property type="entry name" value="EXO1_H3TH"/>
</dbReference>
<dbReference type="Pfam" id="PF00867">
    <property type="entry name" value="XPG_I"/>
    <property type="match status" value="1"/>
</dbReference>
<protein>
    <recommendedName>
        <fullName evidence="17">C2H2-type domain-containing protein</fullName>
    </recommendedName>
</protein>
<dbReference type="InterPro" id="IPR044752">
    <property type="entry name" value="PIN-like_EXO1"/>
</dbReference>
<dbReference type="InterPro" id="IPR013087">
    <property type="entry name" value="Znf_C2H2_type"/>
</dbReference>
<comment type="cofactor">
    <cofactor evidence="1">
        <name>Mg(2+)</name>
        <dbReference type="ChEBI" id="CHEBI:18420"/>
    </cofactor>
</comment>
<keyword evidence="14" id="KW-0863">Zinc-finger</keyword>
<dbReference type="GO" id="GO:0006281">
    <property type="term" value="P:DNA repair"/>
    <property type="evidence" value="ECO:0007669"/>
    <property type="project" value="UniProtKB-KW"/>
</dbReference>
<dbReference type="PRINTS" id="PR00853">
    <property type="entry name" value="XPGRADSUPER"/>
</dbReference>
<dbReference type="Proteomes" id="UP001295794">
    <property type="component" value="Unassembled WGS sequence"/>
</dbReference>
<dbReference type="GO" id="GO:0003677">
    <property type="term" value="F:DNA binding"/>
    <property type="evidence" value="ECO:0007669"/>
    <property type="project" value="UniProtKB-KW"/>
</dbReference>
<dbReference type="PANTHER" id="PTHR11081:SF65">
    <property type="entry name" value="DNA DAMAGE-INDUCIBLE PROTEIN DIN7-RELATED"/>
    <property type="match status" value="1"/>
</dbReference>
<sequence>MGISGLLPALKSISETKHLSEFAGQTLAVDGYVWLHRGIFTCATELATGVDTHKYVDYAMHRVRLLRHHKIEPYLVFDGGPLPAKKGTEVDRHKRRAEHLALGNALAKQGKTSQAREHYVKSIDVTPQMAFQVIKALRAESVQYVVAPYEADAQLAFLERMGLVDGVISEDSDLLVFGCRRVLFKMDVVSSTAVCIDRADFAGVTSSDGISLSGWSDTQFRTMAIMSGCDYLPSIPGIGLKTACSLLRKWKTIEHVLRVIQMEGKKSIPRKYLENFRLAEKCFLHQRVYDPKQQKLVHLVEPDGTWDEAANAYVGGDLDPRVAKQLAEGDLDPVTLLPMIDINPRYKPRVLNPIPFVINGDPRSVSAKGKQKMNGGLLNYLVPAKKDPMVVGKASGKRSLSGEMDRDIAVKRKKQEHSPKHSRFFGSARSRSVDAAPAAGPSRLVKENIAPDEDLEDEEEEDLDADLGWDSLSLVVQAPRDVTLADVDDPGDAVEQEDGYISPTPSRSRDVDDLSSPLRPSVRTPARKRLQIEVEDDEPEFDVVSSPPNEARLQPLRLPALYRISSPGKVLVAASPQTSDIDCYEEQTLDPESHEEASASTSTPSPSPLTPVDGAAIFDPDLDAQANAARHQIVAAGWKERWGHDKGRSTPMLRRRETTVTSVAETRHALRMYPGRHEQGKTRETNLNLQDHDHPHHPSPVTDQERYQDAVMDHSRHRHGYPESSQRSTRQQQRDDRLSLYPEPWPMDMGQRREDYFGRQSSAYRIDKEEYGTAHGTPFSHSAPAPTPFFLNAGSDGDRTQSFHHAELDQAPKLYHQNSSSSSMRGPEDPRDESSGPYPRSFIPILNRVSQIPSLPAPSASIEAESRARQSSLRSASPQDINLPAALPLVAPSGASTRRGPQRVHQCQVCHKEFPRPSALKTHMNGHNKLRPFPCGYPNCDRTFSVRSNARRHFKTHEKAAAPEAVEDAATPSSDTPSTSHAHPSSGLTLTALSSASAAQPHPHPHPYSYGPELHPAPPSPSSSSNRPPFRVRWVPPPDDSGDSALHSHAHHQMSDSESDIYHEMGYSPDRL</sequence>
<dbReference type="Gene3D" id="3.40.50.1010">
    <property type="entry name" value="5'-nuclease"/>
    <property type="match status" value="1"/>
</dbReference>
<dbReference type="PROSITE" id="PS50005">
    <property type="entry name" value="TPR"/>
    <property type="match status" value="1"/>
</dbReference>
<evidence type="ECO:0000256" key="15">
    <source>
        <dbReference type="PROSITE-ProRule" id="PRU00339"/>
    </source>
</evidence>
<feature type="compositionally biased region" description="Acidic residues" evidence="16">
    <location>
        <begin position="486"/>
        <end position="498"/>
    </location>
</feature>
<dbReference type="SMART" id="SM00484">
    <property type="entry name" value="XPGI"/>
    <property type="match status" value="1"/>
</dbReference>
<evidence type="ECO:0000256" key="5">
    <source>
        <dbReference type="ARBA" id="ARBA00022723"/>
    </source>
</evidence>
<accession>A0AAD2HH89</accession>
<feature type="region of interest" description="Disordered" evidence="16">
    <location>
        <begin position="641"/>
        <end position="753"/>
    </location>
</feature>
<feature type="region of interest" description="Disordered" evidence="16">
    <location>
        <begin position="485"/>
        <end position="550"/>
    </location>
</feature>
<dbReference type="PROSITE" id="PS50157">
    <property type="entry name" value="ZINC_FINGER_C2H2_2"/>
    <property type="match status" value="2"/>
</dbReference>
<evidence type="ECO:0000256" key="6">
    <source>
        <dbReference type="ARBA" id="ARBA00022763"/>
    </source>
</evidence>
<feature type="region of interest" description="Disordered" evidence="16">
    <location>
        <begin position="775"/>
        <end position="841"/>
    </location>
</feature>
<gene>
    <name evidence="18" type="ORF">MYCIT1_LOCUS22202</name>
</gene>
<keyword evidence="7" id="KW-0378">Hydrolase</keyword>
<feature type="compositionally biased region" description="Low complexity" evidence="16">
    <location>
        <begin position="962"/>
        <end position="1001"/>
    </location>
</feature>
<feature type="compositionally biased region" description="Basic and acidic residues" evidence="16">
    <location>
        <begin position="675"/>
        <end position="696"/>
    </location>
</feature>
<dbReference type="CDD" id="cd09908">
    <property type="entry name" value="H3TH_EXO1"/>
    <property type="match status" value="1"/>
</dbReference>
<dbReference type="GO" id="GO:0008270">
    <property type="term" value="F:zinc ion binding"/>
    <property type="evidence" value="ECO:0007669"/>
    <property type="project" value="UniProtKB-KW"/>
</dbReference>
<dbReference type="InterPro" id="IPR006084">
    <property type="entry name" value="XPG/Rad2"/>
</dbReference>
<dbReference type="PROSITE" id="PS00841">
    <property type="entry name" value="XPG_1"/>
    <property type="match status" value="1"/>
</dbReference>
<keyword evidence="11" id="KW-0238">DNA-binding</keyword>
<keyword evidence="9" id="KW-0460">Magnesium</keyword>
<feature type="repeat" description="TPR" evidence="15">
    <location>
        <begin position="96"/>
        <end position="129"/>
    </location>
</feature>
<evidence type="ECO:0000256" key="7">
    <source>
        <dbReference type="ARBA" id="ARBA00022801"/>
    </source>
</evidence>
<feature type="compositionally biased region" description="Basic residues" evidence="16">
    <location>
        <begin position="411"/>
        <end position="423"/>
    </location>
</feature>
<dbReference type="InterPro" id="IPR019734">
    <property type="entry name" value="TPR_rpt"/>
</dbReference>
<evidence type="ECO:0000256" key="2">
    <source>
        <dbReference type="ARBA" id="ARBA00004123"/>
    </source>
</evidence>
<evidence type="ECO:0000256" key="8">
    <source>
        <dbReference type="ARBA" id="ARBA00022839"/>
    </source>
</evidence>